<organism evidence="2 3">
    <name type="scientific">Cinchona calisaya</name>
    <dbReference type="NCBI Taxonomy" id="153742"/>
    <lineage>
        <taxon>Eukaryota</taxon>
        <taxon>Viridiplantae</taxon>
        <taxon>Streptophyta</taxon>
        <taxon>Embryophyta</taxon>
        <taxon>Tracheophyta</taxon>
        <taxon>Spermatophyta</taxon>
        <taxon>Magnoliopsida</taxon>
        <taxon>eudicotyledons</taxon>
        <taxon>Gunneridae</taxon>
        <taxon>Pentapetalae</taxon>
        <taxon>asterids</taxon>
        <taxon>lamiids</taxon>
        <taxon>Gentianales</taxon>
        <taxon>Rubiaceae</taxon>
        <taxon>Cinchonoideae</taxon>
        <taxon>Cinchoneae</taxon>
        <taxon>Cinchona</taxon>
    </lineage>
</organism>
<evidence type="ECO:0000259" key="1">
    <source>
        <dbReference type="Pfam" id="PF10551"/>
    </source>
</evidence>
<feature type="domain" description="MULE transposase" evidence="1">
    <location>
        <begin position="85"/>
        <end position="141"/>
    </location>
</feature>
<dbReference type="PANTHER" id="PTHR47718:SF17">
    <property type="entry name" value="PROTEIN FAR1-RELATED SEQUENCE 5-LIKE"/>
    <property type="match status" value="1"/>
</dbReference>
<evidence type="ECO:0000313" key="2">
    <source>
        <dbReference type="EMBL" id="KAL3513691.1"/>
    </source>
</evidence>
<dbReference type="AlphaFoldDB" id="A0ABD2Z2Q2"/>
<dbReference type="Proteomes" id="UP001630127">
    <property type="component" value="Unassembled WGS sequence"/>
</dbReference>
<reference evidence="2 3" key="1">
    <citation type="submission" date="2024-11" db="EMBL/GenBank/DDBJ databases">
        <title>A near-complete genome assembly of Cinchona calisaya.</title>
        <authorList>
            <person name="Lian D.C."/>
            <person name="Zhao X.W."/>
            <person name="Wei L."/>
        </authorList>
    </citation>
    <scope>NUCLEOTIDE SEQUENCE [LARGE SCALE GENOMIC DNA]</scope>
    <source>
        <tissue evidence="2">Nenye</tissue>
    </source>
</reference>
<dbReference type="EMBL" id="JBJUIK010000011">
    <property type="protein sequence ID" value="KAL3513691.1"/>
    <property type="molecule type" value="Genomic_DNA"/>
</dbReference>
<protein>
    <recommendedName>
        <fullName evidence="1">MULE transposase domain-containing protein</fullName>
    </recommendedName>
</protein>
<proteinExistence type="predicted"/>
<sequence length="143" mass="16412">MLCNQRKRHMIPTVGHKLDKEDNNDIIDLAYDKLDTRTNCKAMITFEIDKDGQWKDAHNLITTMGYSVIEKGDAQSLVNNFKSRVNIEGVNHHWQTIMLGCAFLSNENAESYEWAFRTFLESIGNNSPKTILTSQDQAMMKVI</sequence>
<accession>A0ABD2Z2Q2</accession>
<name>A0ABD2Z2Q2_9GENT</name>
<dbReference type="PANTHER" id="PTHR47718">
    <property type="entry name" value="OS01G0519700 PROTEIN"/>
    <property type="match status" value="1"/>
</dbReference>
<dbReference type="InterPro" id="IPR018289">
    <property type="entry name" value="MULE_transposase_dom"/>
</dbReference>
<evidence type="ECO:0000313" key="3">
    <source>
        <dbReference type="Proteomes" id="UP001630127"/>
    </source>
</evidence>
<keyword evidence="3" id="KW-1185">Reference proteome</keyword>
<gene>
    <name evidence="2" type="ORF">ACH5RR_026408</name>
</gene>
<comment type="caution">
    <text evidence="2">The sequence shown here is derived from an EMBL/GenBank/DDBJ whole genome shotgun (WGS) entry which is preliminary data.</text>
</comment>
<dbReference type="Pfam" id="PF10551">
    <property type="entry name" value="MULE"/>
    <property type="match status" value="1"/>
</dbReference>